<sequence>MSKKIDLRHCAGCHDNFYNPNCWSRDSAKLVWRVSIGVDEPPPYKNKKKKRVPCCWHGGNGNRTIMVKPENITSDGYWKMF</sequence>
<accession>A0A0F9T8U0</accession>
<proteinExistence type="predicted"/>
<dbReference type="EMBL" id="LAZR01000384">
    <property type="protein sequence ID" value="KKN71377.1"/>
    <property type="molecule type" value="Genomic_DNA"/>
</dbReference>
<name>A0A0F9T8U0_9ZZZZ</name>
<evidence type="ECO:0000313" key="1">
    <source>
        <dbReference type="EMBL" id="KKN71377.1"/>
    </source>
</evidence>
<organism evidence="1">
    <name type="scientific">marine sediment metagenome</name>
    <dbReference type="NCBI Taxonomy" id="412755"/>
    <lineage>
        <taxon>unclassified sequences</taxon>
        <taxon>metagenomes</taxon>
        <taxon>ecological metagenomes</taxon>
    </lineage>
</organism>
<comment type="caution">
    <text evidence="1">The sequence shown here is derived from an EMBL/GenBank/DDBJ whole genome shotgun (WGS) entry which is preliminary data.</text>
</comment>
<dbReference type="AlphaFoldDB" id="A0A0F9T8U0"/>
<reference evidence="1" key="1">
    <citation type="journal article" date="2015" name="Nature">
        <title>Complex archaea that bridge the gap between prokaryotes and eukaryotes.</title>
        <authorList>
            <person name="Spang A."/>
            <person name="Saw J.H."/>
            <person name="Jorgensen S.L."/>
            <person name="Zaremba-Niedzwiedzka K."/>
            <person name="Martijn J."/>
            <person name="Lind A.E."/>
            <person name="van Eijk R."/>
            <person name="Schleper C."/>
            <person name="Guy L."/>
            <person name="Ettema T.J."/>
        </authorList>
    </citation>
    <scope>NUCLEOTIDE SEQUENCE</scope>
</reference>
<protein>
    <submittedName>
        <fullName evidence="1">Uncharacterized protein</fullName>
    </submittedName>
</protein>
<gene>
    <name evidence="1" type="ORF">LCGC14_0420990</name>
</gene>